<keyword evidence="3" id="KW-0238">DNA-binding</keyword>
<keyword evidence="2" id="KW-0067">ATP-binding</keyword>
<dbReference type="RefSeq" id="WP_044036155.1">
    <property type="nucleotide sequence ID" value="NZ_HG917868.1"/>
</dbReference>
<accession>W6SDE7</accession>
<feature type="transmembrane region" description="Helical" evidence="4">
    <location>
        <begin position="208"/>
        <end position="229"/>
    </location>
</feature>
<dbReference type="GO" id="GO:0030983">
    <property type="term" value="F:mismatched DNA binding"/>
    <property type="evidence" value="ECO:0007669"/>
    <property type="project" value="InterPro"/>
</dbReference>
<keyword evidence="1" id="KW-0547">Nucleotide-binding</keyword>
<reference evidence="6 7" key="1">
    <citation type="submission" date="2013-11" db="EMBL/GenBank/DDBJ databases">
        <title>Complete genome sequence of Clostridum sp. M2/40.</title>
        <authorList>
            <person name="Wibberg D."/>
            <person name="Puehler A."/>
            <person name="Schlueter A."/>
        </authorList>
    </citation>
    <scope>NUCLEOTIDE SEQUENCE [LARGE SCALE GENOMIC DNA]</scope>
    <source>
        <strain evidence="7">M2/40</strain>
    </source>
</reference>
<keyword evidence="4" id="KW-1133">Transmembrane helix</keyword>
<evidence type="ECO:0000256" key="2">
    <source>
        <dbReference type="ARBA" id="ARBA00022840"/>
    </source>
</evidence>
<evidence type="ECO:0000313" key="6">
    <source>
        <dbReference type="EMBL" id="CDM67670.1"/>
    </source>
</evidence>
<dbReference type="InterPro" id="IPR000432">
    <property type="entry name" value="DNA_mismatch_repair_MutS_C"/>
</dbReference>
<proteinExistence type="predicted"/>
<keyword evidence="7" id="KW-1185">Reference proteome</keyword>
<evidence type="ECO:0000256" key="3">
    <source>
        <dbReference type="ARBA" id="ARBA00023125"/>
    </source>
</evidence>
<feature type="domain" description="DNA mismatch repair proteins mutS family" evidence="5">
    <location>
        <begin position="419"/>
        <end position="593"/>
    </location>
</feature>
<dbReference type="PATRIC" id="fig|1216932.3.peg.489"/>
<dbReference type="Pfam" id="PF00488">
    <property type="entry name" value="MutS_V"/>
    <property type="match status" value="1"/>
</dbReference>
<dbReference type="KEGG" id="clt:CM240_0505"/>
<sequence>MKLRFKEKADNLELERDKAKKKSNSLSNFRGLTMVAIAIILCTIFFDRYTFLRGIILIVLVLTFVYFVYKHSIAIKELKWIERLIEVNKKYVDRISGQWKSFSDKGEEYCNEEHFYGMDLDIVGRNSLFQLINTTNTFKGREKLANVLLGSHDSIGEIVKRQQAVKDLGEKLDFVQHLEASGIKSSGITKKPDELIDFSSRKNFAEKIGFISIVRYIPVILIALLLVNLFIRVQLVSYIAVGLFVVQIIFNIYGAMKFSKDLDEVGTYSDDLTTYKNIIKVIEKENFDAPYLKELSKKIAIDENGGKKSIEALERVSRKIAIRNNSLIYFPLNLILLLDYRFIYNLEKWRKNYGVGMDKILEYIGEIEMLASLSVLIHTEECSKFPIFKEEKGIVEGKSLGHPLINKEKRVSNDINISNKIFIITGSNMAGKTTILRTIGINMVLAYAGAPICGESMNCSMMDIFTSMRIGDNLGEGISTFYAELLKIKEIIAFSKKEKPMIFLMDEIFRGTNSLDRIVGAETVVKTLDKPWIVGGIATHDFELCHLDENSRIENYHFSESYENDNIVFDYKIKKGKATTTNAQFLMKMVGLEI</sequence>
<feature type="transmembrane region" description="Helical" evidence="4">
    <location>
        <begin position="28"/>
        <end position="46"/>
    </location>
</feature>
<dbReference type="OrthoDB" id="9802448at2"/>
<dbReference type="EMBL" id="HG917868">
    <property type="protein sequence ID" value="CDM67670.1"/>
    <property type="molecule type" value="Genomic_DNA"/>
</dbReference>
<dbReference type="InterPro" id="IPR036187">
    <property type="entry name" value="DNA_mismatch_repair_MutS_sf"/>
</dbReference>
<dbReference type="eggNOG" id="COG0249">
    <property type="taxonomic scope" value="Bacteria"/>
</dbReference>
<dbReference type="SUPFAM" id="SSF52540">
    <property type="entry name" value="P-loop containing nucleoside triphosphate hydrolases"/>
    <property type="match status" value="1"/>
</dbReference>
<dbReference type="GO" id="GO:0006298">
    <property type="term" value="P:mismatch repair"/>
    <property type="evidence" value="ECO:0007669"/>
    <property type="project" value="InterPro"/>
</dbReference>
<dbReference type="STRING" id="1216932.CM240_0505"/>
<dbReference type="Gene3D" id="3.40.50.300">
    <property type="entry name" value="P-loop containing nucleotide triphosphate hydrolases"/>
    <property type="match status" value="1"/>
</dbReference>
<feature type="transmembrane region" description="Helical" evidence="4">
    <location>
        <begin position="52"/>
        <end position="69"/>
    </location>
</feature>
<feature type="transmembrane region" description="Helical" evidence="4">
    <location>
        <begin position="327"/>
        <end position="344"/>
    </location>
</feature>
<dbReference type="AlphaFoldDB" id="W6SDE7"/>
<evidence type="ECO:0000313" key="7">
    <source>
        <dbReference type="Proteomes" id="UP000019426"/>
    </source>
</evidence>
<dbReference type="PANTHER" id="PTHR11361">
    <property type="entry name" value="DNA MISMATCH REPAIR PROTEIN MUTS FAMILY MEMBER"/>
    <property type="match status" value="1"/>
</dbReference>
<gene>
    <name evidence="6" type="ORF">CM240_0505</name>
</gene>
<protein>
    <submittedName>
        <fullName evidence="6">MutS-like mismatch repair protein, ATPase</fullName>
    </submittedName>
</protein>
<dbReference type="PANTHER" id="PTHR11361:SF99">
    <property type="entry name" value="DNA MISMATCH REPAIR PROTEIN"/>
    <property type="match status" value="1"/>
</dbReference>
<evidence type="ECO:0000259" key="5">
    <source>
        <dbReference type="SMART" id="SM00534"/>
    </source>
</evidence>
<dbReference type="SMART" id="SM00534">
    <property type="entry name" value="MUTSac"/>
    <property type="match status" value="1"/>
</dbReference>
<organism evidence="6 7">
    <name type="scientific">Clostridium bornimense</name>
    <dbReference type="NCBI Taxonomy" id="1216932"/>
    <lineage>
        <taxon>Bacteria</taxon>
        <taxon>Bacillati</taxon>
        <taxon>Bacillota</taxon>
        <taxon>Clostridia</taxon>
        <taxon>Eubacteriales</taxon>
        <taxon>Clostridiaceae</taxon>
        <taxon>Clostridium</taxon>
    </lineage>
</organism>
<dbReference type="SUPFAM" id="SSF48334">
    <property type="entry name" value="DNA repair protein MutS, domain III"/>
    <property type="match status" value="1"/>
</dbReference>
<dbReference type="GO" id="GO:0140664">
    <property type="term" value="F:ATP-dependent DNA damage sensor activity"/>
    <property type="evidence" value="ECO:0007669"/>
    <property type="project" value="InterPro"/>
</dbReference>
<keyword evidence="4" id="KW-0472">Membrane</keyword>
<name>W6SDE7_9CLOT</name>
<dbReference type="Proteomes" id="UP000019426">
    <property type="component" value="Chromosome M2/40_rep1"/>
</dbReference>
<dbReference type="InterPro" id="IPR045076">
    <property type="entry name" value="MutS"/>
</dbReference>
<dbReference type="GO" id="GO:0005829">
    <property type="term" value="C:cytosol"/>
    <property type="evidence" value="ECO:0007669"/>
    <property type="project" value="TreeGrafter"/>
</dbReference>
<dbReference type="GO" id="GO:0005524">
    <property type="term" value="F:ATP binding"/>
    <property type="evidence" value="ECO:0007669"/>
    <property type="project" value="UniProtKB-KW"/>
</dbReference>
<dbReference type="CDD" id="cd03283">
    <property type="entry name" value="ABC_MutS-like"/>
    <property type="match status" value="1"/>
</dbReference>
<feature type="transmembrane region" description="Helical" evidence="4">
    <location>
        <begin position="235"/>
        <end position="253"/>
    </location>
</feature>
<evidence type="ECO:0000256" key="1">
    <source>
        <dbReference type="ARBA" id="ARBA00022741"/>
    </source>
</evidence>
<dbReference type="InterPro" id="IPR027417">
    <property type="entry name" value="P-loop_NTPase"/>
</dbReference>
<keyword evidence="4" id="KW-0812">Transmembrane</keyword>
<evidence type="ECO:0000256" key="4">
    <source>
        <dbReference type="SAM" id="Phobius"/>
    </source>
</evidence>
<dbReference type="HOGENOM" id="CLU_030717_0_0_9"/>